<accession>A0A7X2P763</accession>
<dbReference type="PANTHER" id="PTHR40516:SF1">
    <property type="entry name" value="ANTITOXIN CHPS-RELATED"/>
    <property type="match status" value="1"/>
</dbReference>
<dbReference type="Proteomes" id="UP000466864">
    <property type="component" value="Unassembled WGS sequence"/>
</dbReference>
<name>A0A7X2P763_9FIRM</name>
<protein>
    <submittedName>
        <fullName evidence="2">AbrB/MazE/SpoVT family DNA-binding domain-containing protein</fullName>
    </submittedName>
</protein>
<keyword evidence="2" id="KW-0238">DNA-binding</keyword>
<comment type="caution">
    <text evidence="2">The sequence shown here is derived from an EMBL/GenBank/DDBJ whole genome shotgun (WGS) entry which is preliminary data.</text>
</comment>
<dbReference type="InterPro" id="IPR007159">
    <property type="entry name" value="SpoVT-AbrB_dom"/>
</dbReference>
<reference evidence="2 3" key="1">
    <citation type="submission" date="2019-08" db="EMBL/GenBank/DDBJ databases">
        <title>In-depth cultivation of the pig gut microbiome towards novel bacterial diversity and tailored functional studies.</title>
        <authorList>
            <person name="Wylensek D."/>
            <person name="Hitch T.C.A."/>
            <person name="Clavel T."/>
        </authorList>
    </citation>
    <scope>NUCLEOTIDE SEQUENCE [LARGE SCALE GENOMIC DNA]</scope>
    <source>
        <strain evidence="2 3">Oil+RF-744-WCA-WT-13</strain>
    </source>
</reference>
<dbReference type="Gene3D" id="2.10.260.10">
    <property type="match status" value="1"/>
</dbReference>
<dbReference type="InterPro" id="IPR037914">
    <property type="entry name" value="SpoVT-AbrB_sf"/>
</dbReference>
<dbReference type="PANTHER" id="PTHR40516">
    <property type="entry name" value="ANTITOXIN CHPS-RELATED"/>
    <property type="match status" value="1"/>
</dbReference>
<evidence type="ECO:0000313" key="2">
    <source>
        <dbReference type="EMBL" id="MST81495.1"/>
    </source>
</evidence>
<evidence type="ECO:0000313" key="3">
    <source>
        <dbReference type="Proteomes" id="UP000466864"/>
    </source>
</evidence>
<dbReference type="InterPro" id="IPR039052">
    <property type="entry name" value="Antitox_PemI-like"/>
</dbReference>
<evidence type="ECO:0000259" key="1">
    <source>
        <dbReference type="SMART" id="SM00966"/>
    </source>
</evidence>
<dbReference type="GO" id="GO:0097351">
    <property type="term" value="F:toxin sequestering activity"/>
    <property type="evidence" value="ECO:0007669"/>
    <property type="project" value="InterPro"/>
</dbReference>
<gene>
    <name evidence="2" type="ORF">FYJ60_04105</name>
</gene>
<dbReference type="EMBL" id="VUMV01000002">
    <property type="protein sequence ID" value="MST81495.1"/>
    <property type="molecule type" value="Genomic_DNA"/>
</dbReference>
<keyword evidence="3" id="KW-1185">Reference proteome</keyword>
<dbReference type="GO" id="GO:0003677">
    <property type="term" value="F:DNA binding"/>
    <property type="evidence" value="ECO:0007669"/>
    <property type="project" value="UniProtKB-KW"/>
</dbReference>
<dbReference type="SMART" id="SM00966">
    <property type="entry name" value="SpoVT_AbrB"/>
    <property type="match status" value="1"/>
</dbReference>
<feature type="domain" description="SpoVT-AbrB" evidence="1">
    <location>
        <begin position="6"/>
        <end position="51"/>
    </location>
</feature>
<dbReference type="Pfam" id="PF04014">
    <property type="entry name" value="MazE_antitoxin"/>
    <property type="match status" value="1"/>
</dbReference>
<organism evidence="2 3">
    <name type="scientific">Bilifractor porci</name>
    <dbReference type="NCBI Taxonomy" id="2606636"/>
    <lineage>
        <taxon>Bacteria</taxon>
        <taxon>Bacillati</taxon>
        <taxon>Bacillota</taxon>
        <taxon>Clostridia</taxon>
        <taxon>Lachnospirales</taxon>
        <taxon>Lachnospiraceae</taxon>
        <taxon>Bilifractor</taxon>
    </lineage>
</organism>
<dbReference type="AlphaFoldDB" id="A0A7X2P763"/>
<proteinExistence type="predicted"/>
<dbReference type="RefSeq" id="WP_154457299.1">
    <property type="nucleotide sequence ID" value="NZ_VUMV01000002.1"/>
</dbReference>
<sequence>MKTQIKTWGNSQAIRIPKDMLEEAGFHDCDDLNIEVWDHKIVISKIHRRLSLEERIEKFGPICRFPETEWGKPVGREEL</sequence>
<dbReference type="SUPFAM" id="SSF89447">
    <property type="entry name" value="AbrB/MazE/MraZ-like"/>
    <property type="match status" value="1"/>
</dbReference>